<feature type="non-terminal residue" evidence="1">
    <location>
        <position position="76"/>
    </location>
</feature>
<feature type="non-terminal residue" evidence="1">
    <location>
        <position position="1"/>
    </location>
</feature>
<organism evidence="1">
    <name type="scientific">Nothobranchius kuhntae</name>
    <name type="common">Beira killifish</name>
    <dbReference type="NCBI Taxonomy" id="321403"/>
    <lineage>
        <taxon>Eukaryota</taxon>
        <taxon>Metazoa</taxon>
        <taxon>Chordata</taxon>
        <taxon>Craniata</taxon>
        <taxon>Vertebrata</taxon>
        <taxon>Euteleostomi</taxon>
        <taxon>Actinopterygii</taxon>
        <taxon>Neopterygii</taxon>
        <taxon>Teleostei</taxon>
        <taxon>Neoteleostei</taxon>
        <taxon>Acanthomorphata</taxon>
        <taxon>Ovalentaria</taxon>
        <taxon>Atherinomorphae</taxon>
        <taxon>Cyprinodontiformes</taxon>
        <taxon>Nothobranchiidae</taxon>
        <taxon>Nothobranchius</taxon>
    </lineage>
</organism>
<protein>
    <submittedName>
        <fullName evidence="1">Ankyrin repeat, SAM and basic leucine zipper domain containing 1</fullName>
    </submittedName>
</protein>
<sequence length="76" mass="8020">HSWASPTQDSNILKVSSLFTSREKCLSSTQRVQCLASRSSSSQTTVLFESLSPPQRLSGAAAALHVTEEGGAGRQG</sequence>
<dbReference type="AlphaFoldDB" id="A0A1A8K6J7"/>
<dbReference type="EMBL" id="HAEE01007943">
    <property type="protein sequence ID" value="SBR27993.1"/>
    <property type="molecule type" value="Transcribed_RNA"/>
</dbReference>
<reference evidence="1" key="1">
    <citation type="submission" date="2016-05" db="EMBL/GenBank/DDBJ databases">
        <authorList>
            <person name="Lavstsen T."/>
            <person name="Jespersen J.S."/>
        </authorList>
    </citation>
    <scope>NUCLEOTIDE SEQUENCE</scope>
    <source>
        <tissue evidence="1">Brain</tissue>
    </source>
</reference>
<name>A0A1A8K6J7_NOTKU</name>
<evidence type="ECO:0000313" key="1">
    <source>
        <dbReference type="EMBL" id="SBR27993.1"/>
    </source>
</evidence>
<gene>
    <name evidence="1" type="primary">ASZ1</name>
</gene>
<accession>A0A1A8K6J7</accession>
<proteinExistence type="predicted"/>
<reference evidence="1" key="2">
    <citation type="submission" date="2016-06" db="EMBL/GenBank/DDBJ databases">
        <title>The genome of a short-lived fish provides insights into sex chromosome evolution and the genetic control of aging.</title>
        <authorList>
            <person name="Reichwald K."/>
            <person name="Felder M."/>
            <person name="Petzold A."/>
            <person name="Koch P."/>
            <person name="Groth M."/>
            <person name="Platzer M."/>
        </authorList>
    </citation>
    <scope>NUCLEOTIDE SEQUENCE</scope>
    <source>
        <tissue evidence="1">Brain</tissue>
    </source>
</reference>